<dbReference type="Proteomes" id="UP000215137">
    <property type="component" value="Chromosome"/>
</dbReference>
<name>A0A248TKU4_9BACI</name>
<dbReference type="EMBL" id="CP022983">
    <property type="protein sequence ID" value="ASV68762.1"/>
    <property type="molecule type" value="Genomic_DNA"/>
</dbReference>
<dbReference type="KEGG" id="bko:CKF48_16595"/>
<gene>
    <name evidence="1" type="ORF">CKF48_16595</name>
</gene>
<protein>
    <submittedName>
        <fullName evidence="1">Sigma-w pathway protein ysdB</fullName>
    </submittedName>
</protein>
<reference evidence="1 2" key="1">
    <citation type="submission" date="2017-08" db="EMBL/GenBank/DDBJ databases">
        <title>Complete Genome Sequence of Bacillus kochii Oregon-R-modENCODE STRAIN BDGP4, isolated from Drosophila melanogaster gut.</title>
        <authorList>
            <person name="Wan K.H."/>
            <person name="Yu C."/>
            <person name="Park S."/>
            <person name="Hammonds A.S."/>
            <person name="Booth B.W."/>
            <person name="Celniker S.E."/>
        </authorList>
    </citation>
    <scope>NUCLEOTIDE SEQUENCE [LARGE SCALE GENOMIC DNA]</scope>
    <source>
        <strain evidence="1 2">BDGP4</strain>
    </source>
</reference>
<evidence type="ECO:0000313" key="1">
    <source>
        <dbReference type="EMBL" id="ASV68762.1"/>
    </source>
</evidence>
<accession>A0A248TKU4</accession>
<dbReference type="OrthoDB" id="2735026at2"/>
<dbReference type="AlphaFoldDB" id="A0A248TKU4"/>
<keyword evidence="2" id="KW-1185">Reference proteome</keyword>
<evidence type="ECO:0000313" key="2">
    <source>
        <dbReference type="Proteomes" id="UP000215137"/>
    </source>
</evidence>
<proteinExistence type="predicted"/>
<sequence>MLLIIRLLLIILIILLIYSAVKYVTNPMRKLEKAHKQKKYFFYDDANNAQKNFFITYKGVMFEGEKYLGTTDNSFDVVSIFIWPHQPSELQGLVGEDFMFIESKLKNHYMNAKIDWKSPVKELMDKKRNQ</sequence>
<dbReference type="RefSeq" id="WP_095372330.1">
    <property type="nucleotide sequence ID" value="NZ_CP022983.1"/>
</dbReference>
<organism evidence="1 2">
    <name type="scientific">Cytobacillus kochii</name>
    <dbReference type="NCBI Taxonomy" id="859143"/>
    <lineage>
        <taxon>Bacteria</taxon>
        <taxon>Bacillati</taxon>
        <taxon>Bacillota</taxon>
        <taxon>Bacilli</taxon>
        <taxon>Bacillales</taxon>
        <taxon>Bacillaceae</taxon>
        <taxon>Cytobacillus</taxon>
    </lineage>
</organism>